<proteinExistence type="predicted"/>
<evidence type="ECO:0000313" key="2">
    <source>
        <dbReference type="EMBL" id="EEG27808.1"/>
    </source>
</evidence>
<name>C0E110_9CORY</name>
<evidence type="ECO:0000313" key="3">
    <source>
        <dbReference type="Proteomes" id="UP000006247"/>
    </source>
</evidence>
<sequence>MPGVPLNIAHSTETDRPITKPPMVSKPAYKPATTMISPQSIIIN</sequence>
<protein>
    <submittedName>
        <fullName evidence="2">Uncharacterized protein</fullName>
    </submittedName>
</protein>
<dbReference type="HOGENOM" id="CLU_3215034_0_0_11"/>
<evidence type="ECO:0000256" key="1">
    <source>
        <dbReference type="SAM" id="MobiDB-lite"/>
    </source>
</evidence>
<dbReference type="Proteomes" id="UP000006247">
    <property type="component" value="Unassembled WGS sequence"/>
</dbReference>
<gene>
    <name evidence="2" type="ORF">CORMATOL_00660</name>
</gene>
<feature type="region of interest" description="Disordered" evidence="1">
    <location>
        <begin position="1"/>
        <end position="31"/>
    </location>
</feature>
<organism evidence="2 3">
    <name type="scientific">Corynebacterium matruchotii ATCC 33806</name>
    <dbReference type="NCBI Taxonomy" id="566549"/>
    <lineage>
        <taxon>Bacteria</taxon>
        <taxon>Bacillati</taxon>
        <taxon>Actinomycetota</taxon>
        <taxon>Actinomycetes</taxon>
        <taxon>Mycobacteriales</taxon>
        <taxon>Corynebacteriaceae</taxon>
        <taxon>Corynebacterium</taxon>
    </lineage>
</organism>
<comment type="caution">
    <text evidence="2">The sequence shown here is derived from an EMBL/GenBank/DDBJ whole genome shotgun (WGS) entry which is preliminary data.</text>
</comment>
<dbReference type="AlphaFoldDB" id="C0E110"/>
<accession>C0E110</accession>
<reference evidence="2 3" key="1">
    <citation type="submission" date="2009-01" db="EMBL/GenBank/DDBJ databases">
        <authorList>
            <person name="Fulton L."/>
            <person name="Clifton S."/>
            <person name="Chinwalla A.T."/>
            <person name="Mitreva M."/>
            <person name="Sodergren E."/>
            <person name="Weinstock G."/>
            <person name="Clifton S."/>
            <person name="Dooling D.J."/>
            <person name="Fulton B."/>
            <person name="Minx P."/>
            <person name="Pepin K.H."/>
            <person name="Johnson M."/>
            <person name="Bhonagiri V."/>
            <person name="Nash W.E."/>
            <person name="Mardis E.R."/>
            <person name="Wilson R.K."/>
        </authorList>
    </citation>
    <scope>NUCLEOTIDE SEQUENCE [LARGE SCALE GENOMIC DNA]</scope>
    <source>
        <strain evidence="2 3">ATCC 33806</strain>
    </source>
</reference>
<dbReference type="EMBL" id="ACEB01000006">
    <property type="protein sequence ID" value="EEG27808.1"/>
    <property type="molecule type" value="Genomic_DNA"/>
</dbReference>